<accession>A0A843TLG2</accession>
<dbReference type="CDD" id="cd03363">
    <property type="entry name" value="TOPRIM_TopoIA_TopoI"/>
    <property type="match status" value="1"/>
</dbReference>
<comment type="caution">
    <text evidence="5">The sequence shown here is derived from an EMBL/GenBank/DDBJ whole genome shotgun (WGS) entry which is preliminary data.</text>
</comment>
<dbReference type="InterPro" id="IPR006171">
    <property type="entry name" value="TOPRIM_dom"/>
</dbReference>
<dbReference type="InterPro" id="IPR013824">
    <property type="entry name" value="Topo_IA_cen_sub1"/>
</dbReference>
<dbReference type="Pfam" id="PF01131">
    <property type="entry name" value="Topoisom_bac"/>
    <property type="match status" value="1"/>
</dbReference>
<dbReference type="InterPro" id="IPR023405">
    <property type="entry name" value="Topo_IA_core_domain"/>
</dbReference>
<evidence type="ECO:0008006" key="7">
    <source>
        <dbReference type="Google" id="ProtNLM"/>
    </source>
</evidence>
<organism evidence="5 6">
    <name type="scientific">Colocasia esculenta</name>
    <name type="common">Wild taro</name>
    <name type="synonym">Arum esculentum</name>
    <dbReference type="NCBI Taxonomy" id="4460"/>
    <lineage>
        <taxon>Eukaryota</taxon>
        <taxon>Viridiplantae</taxon>
        <taxon>Streptophyta</taxon>
        <taxon>Embryophyta</taxon>
        <taxon>Tracheophyta</taxon>
        <taxon>Spermatophyta</taxon>
        <taxon>Magnoliopsida</taxon>
        <taxon>Liliopsida</taxon>
        <taxon>Araceae</taxon>
        <taxon>Aroideae</taxon>
        <taxon>Colocasieae</taxon>
        <taxon>Colocasia</taxon>
    </lineage>
</organism>
<gene>
    <name evidence="5" type="ORF">Taro_004205</name>
</gene>
<dbReference type="AlphaFoldDB" id="A0A843TLG2"/>
<feature type="compositionally biased region" description="Low complexity" evidence="2">
    <location>
        <begin position="253"/>
        <end position="263"/>
    </location>
</feature>
<dbReference type="InterPro" id="IPR000380">
    <property type="entry name" value="Topo_IA"/>
</dbReference>
<dbReference type="PROSITE" id="PS52039">
    <property type="entry name" value="TOPO_IA_2"/>
    <property type="match status" value="1"/>
</dbReference>
<name>A0A843TLG2_COLES</name>
<reference evidence="5" key="1">
    <citation type="submission" date="2017-07" db="EMBL/GenBank/DDBJ databases">
        <title>Taro Niue Genome Assembly and Annotation.</title>
        <authorList>
            <person name="Atibalentja N."/>
            <person name="Keating K."/>
            <person name="Fields C.J."/>
        </authorList>
    </citation>
    <scope>NUCLEOTIDE SEQUENCE</scope>
    <source>
        <strain evidence="5">Niue_2</strain>
        <tissue evidence="5">Leaf</tissue>
    </source>
</reference>
<feature type="compositionally biased region" description="Polar residues" evidence="2">
    <location>
        <begin position="203"/>
        <end position="234"/>
    </location>
</feature>
<evidence type="ECO:0000313" key="6">
    <source>
        <dbReference type="Proteomes" id="UP000652761"/>
    </source>
</evidence>
<dbReference type="PANTHER" id="PTHR42785:SF1">
    <property type="entry name" value="DNA TOPOISOMERASE"/>
    <property type="match status" value="1"/>
</dbReference>
<dbReference type="GO" id="GO:0003917">
    <property type="term" value="F:DNA topoisomerase type I (single strand cut, ATP-independent) activity"/>
    <property type="evidence" value="ECO:0007669"/>
    <property type="project" value="InterPro"/>
</dbReference>
<dbReference type="EMBL" id="NMUH01000112">
    <property type="protein sequence ID" value="MQL71885.1"/>
    <property type="molecule type" value="Genomic_DNA"/>
</dbReference>
<dbReference type="Gene3D" id="3.40.50.140">
    <property type="match status" value="1"/>
</dbReference>
<dbReference type="PROSITE" id="PS50880">
    <property type="entry name" value="TOPRIM"/>
    <property type="match status" value="1"/>
</dbReference>
<dbReference type="PANTHER" id="PTHR42785">
    <property type="entry name" value="DNA TOPOISOMERASE, TYPE IA, CORE"/>
    <property type="match status" value="1"/>
</dbReference>
<proteinExistence type="predicted"/>
<evidence type="ECO:0000256" key="2">
    <source>
        <dbReference type="SAM" id="MobiDB-lite"/>
    </source>
</evidence>
<dbReference type="InterPro" id="IPR003601">
    <property type="entry name" value="Topo_IA_2"/>
</dbReference>
<dbReference type="PRINTS" id="PR00417">
    <property type="entry name" value="PRTPISMRASEI"/>
</dbReference>
<dbReference type="Proteomes" id="UP000652761">
    <property type="component" value="Unassembled WGS sequence"/>
</dbReference>
<dbReference type="SMART" id="SM00436">
    <property type="entry name" value="TOP1Bc"/>
    <property type="match status" value="1"/>
</dbReference>
<keyword evidence="6" id="KW-1185">Reference proteome</keyword>
<dbReference type="Pfam" id="PF01751">
    <property type="entry name" value="Toprim"/>
    <property type="match status" value="1"/>
</dbReference>
<evidence type="ECO:0000259" key="4">
    <source>
        <dbReference type="PROSITE" id="PS52039"/>
    </source>
</evidence>
<dbReference type="GO" id="GO:0006265">
    <property type="term" value="P:DNA topological change"/>
    <property type="evidence" value="ECO:0007669"/>
    <property type="project" value="InterPro"/>
</dbReference>
<feature type="compositionally biased region" description="Basic residues" evidence="2">
    <location>
        <begin position="190"/>
        <end position="202"/>
    </location>
</feature>
<protein>
    <recommendedName>
        <fullName evidence="7">DNA topoisomerase</fullName>
    </recommendedName>
</protein>
<dbReference type="OrthoDB" id="430051at2759"/>
<dbReference type="InterPro" id="IPR013497">
    <property type="entry name" value="Topo_IA_cen"/>
</dbReference>
<dbReference type="SUPFAM" id="SSF56712">
    <property type="entry name" value="Prokaryotic type I DNA topoisomerase"/>
    <property type="match status" value="1"/>
</dbReference>
<feature type="domain" description="Topo IA-type catalytic" evidence="4">
    <location>
        <begin position="413"/>
        <end position="601"/>
    </location>
</feature>
<dbReference type="InterPro" id="IPR034149">
    <property type="entry name" value="TOPRIM_TopoI"/>
</dbReference>
<evidence type="ECO:0000313" key="5">
    <source>
        <dbReference type="EMBL" id="MQL71885.1"/>
    </source>
</evidence>
<evidence type="ECO:0000256" key="1">
    <source>
        <dbReference type="ARBA" id="ARBA00023235"/>
    </source>
</evidence>
<feature type="domain" description="Toprim" evidence="3">
    <location>
        <begin position="282"/>
        <end position="397"/>
    </location>
</feature>
<evidence type="ECO:0000259" key="3">
    <source>
        <dbReference type="PROSITE" id="PS50880"/>
    </source>
</evidence>
<feature type="compositionally biased region" description="Basic residues" evidence="2">
    <location>
        <begin position="238"/>
        <end position="248"/>
    </location>
</feature>
<dbReference type="GO" id="GO:0003677">
    <property type="term" value="F:DNA binding"/>
    <property type="evidence" value="ECO:0007669"/>
    <property type="project" value="InterPro"/>
</dbReference>
<sequence>MGNFALTKPSPRRDFSRSFSAYKWAVAAPCVHPVPLISKLSPGSVSRRSCRRLHLPRWATLLCSPPFFREERPSTCLTPRGCAAGSSHHHPSPLHLPAFHPMRRLLGTSRLQENISSTSSRLSPVMIFRKQQKQVKSLCVHGELEIAETAKSGSSNVMVAASAVKDSSTRPSKDTGIIETKEAEKQMNKNIRKKKGATKHNGKIQQSKAVVKKNQQSSSNQLDLLPTESKTSGDVNAKGKKIARKKKTTNTDASASSQQQLSAGVSKTGEREIRPLYPPSGKSVVVVESVTKAKIIQNYLGNMYEVVPSYGHVRDLAGRSGSVRPDDDFSMVWEVPASAWTHLKSIKVALSGAENLILASDPDREGEAIAWHIIEMLQQQDALSENINVARVVFHEITEGAIKDALRSPRDVDASLVNAYLTRRALDYLIGFSISPLLWRKLPGCQSAGRVQSAALSLICDREMEIDQFKSQEYWTVGVEFGTASGSSDNVPILSQLTYFNSQKLDQLSVSTHEQAEDIKRRLSLAEFKVLASKTSKIVRNPPMPYITSTLQQDSTNKLQFTVAYTMKNSLDDGPATWQVEAYSWRTIVQVMDMMKGVVEP</sequence>
<dbReference type="SMART" id="SM00493">
    <property type="entry name" value="TOPRIM"/>
    <property type="match status" value="1"/>
</dbReference>
<dbReference type="Gene3D" id="1.10.460.10">
    <property type="entry name" value="Topoisomerase I, domain 2"/>
    <property type="match status" value="1"/>
</dbReference>
<feature type="region of interest" description="Disordered" evidence="2">
    <location>
        <begin position="162"/>
        <end position="276"/>
    </location>
</feature>
<keyword evidence="1" id="KW-0413">Isomerase</keyword>